<evidence type="ECO:0000256" key="1">
    <source>
        <dbReference type="ARBA" id="ARBA00004370"/>
    </source>
</evidence>
<dbReference type="InterPro" id="IPR001343">
    <property type="entry name" value="Hemolysn_Ca-bd"/>
</dbReference>
<sequence>MDEQSAINEIIARNNANNPMSVNELRALANTVDVSTGNSTILLYSGGVGEIIDPVIGYREFKASDFAESLSNAISVRTITDTQVGIFLKNVDFRQALEDAANREGLNFDTLYLGIDANGARINNTSFWDEASARLVNSHTGDFRLIMPHAPDGSVAVATEIPALLSKTIQPGQKVNGINLQDWQDRYRVEKLLNGENAAKTELVDLIRATSNADLAGMNVGRDSSGKLYIDTNTYLGRALGLPAKEIPAGVDVTRLALLEDMHLTNSDMTLYVKYGDLLNKAGLVGDVLGTALAIAQAQHAYNSGNPNEAGAILAAHAGSLVGGFAAGTASAALVAGLLLAPGINVGVGAGMVITGVAGLAGGYFGGLAGEKLFEDLYRDVTSIDMALFFQNLAEDFSWAINRLSTFIMQDLGDLAGILNTVNNFFLQFKNWVPPRIDPLVLDLDNDGIETIGINGSIVFDHDGDGIKTGTGWVGKDDGFLVLDRNDNGTIDTGAELFGVDTVKSDGKLAINGFDALSDLDSNADGLFNQNDAQFSQVRVWQDLDQNGISTANELFLLSQLGVVSINLKATAKNVNFGNGNVQTASAAHLTIDGEGQTGNLDLANNPFYREFVNSIPLTEEAFILPNAKGSGLVRDLREAASLSSDLTNLVKNYVSQTSYAGQRALLDDLLIAWAETSTMKTSVDQAVDKGYYLFYLIPGQSWPDYDKHLSYWDSTNSSVVDALSLSMREEYQTLLQQQQETVGILSVLERFNASPFVTVGTDRVTLGNGAQNMVNPAPISDGTSIRRVFVSLSATQTELMQQGYETLKESVYGSLVLQTRLSPYLNEITLNVTETAGVSVDFSRVNSLLNNQKVVDPVSALADLIELNKYAGHILSQNGWNGLDLLRNWIDEGVGGKQADVILQDLNVSIIERDTSAGSKDDIIFSEPSNIVLNGYIGNDMLNGGAGNDTLAGSSGNDILQGGSGRDLLMGGDGDDILRGGMGENDHLRGDNGNDTYLFAAGDGNTSIDNNDTGTSYDVLQFMEGINPGEVVVTRDSSNLYLTLTSTSEKITVSNYFYQDGVGPYVLDAIEFSDGTSWDVATVKQKVMQGTSEADNLTGFASNDTIDGLEGNDSLNGAAGNDTLLGGAGNDTLSGSEGNDILEGGDGTDVLYGGSGDDTLSGGAGANDSLTGDAGNDTYLFAAGEGHTSINNYDTSTSRHDVLRFLEGINPGDVLVSRDSSNLYLTLAGTGEKITVSSYFYQDGAGPYVLDAIEFSNGTSWDVATVKQKVLQGTSGADNLTGFASNDTIDGLEGNDSLNGAAGNDTLLGGAGNDTLSGSEGNDVLDGGDGTDMLYGGAGDDTLSGGAGTNDSLTGDAGNDTYLFAAGEGHTSINNYDTSTSRHDVLRFLEGINPGEVAVTRNSSNLYLTLTSTGEKITVSNYFYQDGVSPYVLDAIEFSDGTSWDVATVKQKTLQGTSGADNLTGFASNDTMNGLAGNDTLSGGNGNDVLEGGDGTDMLYGGSGDDTLSGGAGANDSLTGDAGNDTYLFAAGEGHTSINNYDTSVGRHDVLRFMQGINPGEVAVTRNSSNLYLTLQSTGEKITINSYFYQDGAGPYVLDAIEFSDGTSWDVVTVKQKTLQGTSGADNLTGFASNDTMNGLAGNDTLSGGNGNDVLEGGDGTDMLYGGSGDDTLSGGAGTNDSLTGDAGNDTYLFAAGEGHTSINNYDTSISRHDVLRFLEGINPGEVAVTRNSSNLYLTLTSTGEKITVSNYFYQDGVSPYVLDAIEFSDGTSWDVATVKQKTLQGTSGADNLTGFASNDTMNGLAGNDTLSGGNGNDVLEGGDGTDMLYGGSGDDTLSGGAGANDSLTGDAGNDTYLFAAGEGHTSINNYDTSVGRHDVLRFMQGINPGEVAVTRNSSNLYLTLQSTGEKITINSYFYQDGAGPYVLDAIEFSDGTSWDVVTVKQKTLQGTSGADNLTGFASNDTMNGLAGNDTLSGGNGNDVLEGGDGTDMLYGGSGDDTLSGGAGANDSLTGDAGNDTYLFAAGEGNTSINNYDTGVGRHDVLRFLQGINPGDVLVSRDSSNLYLTLAGTGEKITVSSYFYQDGAGPYVLDAIEFSDGTSWDVATVKQKTLQGTSGADNLTGFASNDSMNGLAGNDTLSGGNGNDVLDGGDGTDMLYGGAGDDTLSGGAGTNDSLTGDAGNDTYLFAAGEGNTSINNYDTSVGRHDVLRFLEGINPGDVLVSRDSSNLYLTLAGTGEKITVSSYFYQDGAGPYVLDAIEFSDGTSWDVATVKQKTLQGTSGADNLTGFASNDTIDGLEGNDSLNGAAGNDTLLGGAGNDILSGSDGNDVLEGSDGSDMLYGGAGDDTLRGGSGGNDSLTGDAGNDTYLFKISDAKDIINNYDTDVKSFDVLRITEVSFENLWFSRNGSNLQINIAGTDDQLTITNWYSGNTYQLDQITADSSSLLKEHVDQLVSAMSSYKVPSGEGNIISQDVMNALQPVFNEVWL</sequence>
<dbReference type="Gene3D" id="2.150.10.10">
    <property type="entry name" value="Serralysin-like metalloprotease, C-terminal"/>
    <property type="match status" value="10"/>
</dbReference>
<evidence type="ECO:0000313" key="12">
    <source>
        <dbReference type="Proteomes" id="UP000324176"/>
    </source>
</evidence>
<dbReference type="RefSeq" id="WP_052752173.1">
    <property type="nucleotide sequence ID" value="NZ_CP011451.1"/>
</dbReference>
<dbReference type="PRINTS" id="PR00313">
    <property type="entry name" value="CABNDNGRPT"/>
</dbReference>
<organism evidence="11 12">
    <name type="scientific">Nitrosomonas communis</name>
    <dbReference type="NCBI Taxonomy" id="44574"/>
    <lineage>
        <taxon>Bacteria</taxon>
        <taxon>Pseudomonadati</taxon>
        <taxon>Pseudomonadota</taxon>
        <taxon>Betaproteobacteria</taxon>
        <taxon>Nitrosomonadales</taxon>
        <taxon>Nitrosomonadaceae</taxon>
        <taxon>Nitrosomonas</taxon>
    </lineage>
</organism>
<keyword evidence="5" id="KW-0677">Repeat</keyword>
<dbReference type="PROSITE" id="PS00330">
    <property type="entry name" value="HEMOLYSIN_CALCIUM"/>
    <property type="match status" value="17"/>
</dbReference>
<feature type="domain" description="Haemolysin-type calcium binding-related" evidence="10">
    <location>
        <begin position="2066"/>
        <end position="2109"/>
    </location>
</feature>
<dbReference type="GO" id="GO:0005576">
    <property type="term" value="C:extracellular region"/>
    <property type="evidence" value="ECO:0007669"/>
    <property type="project" value="UniProtKB-SubCell"/>
</dbReference>
<feature type="domain" description="Haemolysin-type calcium binding-related" evidence="10">
    <location>
        <begin position="1223"/>
        <end position="1266"/>
    </location>
</feature>
<dbReference type="GO" id="GO:0005509">
    <property type="term" value="F:calcium ion binding"/>
    <property type="evidence" value="ECO:0007669"/>
    <property type="project" value="InterPro"/>
</dbReference>
<dbReference type="Pfam" id="PF00353">
    <property type="entry name" value="HemolysinCabind"/>
    <property type="match status" value="19"/>
</dbReference>
<dbReference type="PRINTS" id="PR01488">
    <property type="entry name" value="RTXTOXINA"/>
</dbReference>
<name>A0A5D3YBQ6_9PROT</name>
<evidence type="ECO:0000256" key="7">
    <source>
        <dbReference type="ARBA" id="ARBA00023026"/>
    </source>
</evidence>
<dbReference type="InterPro" id="IPR018511">
    <property type="entry name" value="Hemolysin-typ_Ca-bd_CS"/>
</dbReference>
<evidence type="ECO:0000256" key="8">
    <source>
        <dbReference type="ARBA" id="ARBA00023136"/>
    </source>
</evidence>
<evidence type="ECO:0000256" key="9">
    <source>
        <dbReference type="SAM" id="MobiDB-lite"/>
    </source>
</evidence>
<dbReference type="SUPFAM" id="SSF51120">
    <property type="entry name" value="beta-Roll"/>
    <property type="match status" value="9"/>
</dbReference>
<feature type="region of interest" description="Disordered" evidence="9">
    <location>
        <begin position="1312"/>
        <end position="1332"/>
    </location>
</feature>
<feature type="domain" description="Haemolysin-type calcium binding-related" evidence="10">
    <location>
        <begin position="1406"/>
        <end position="1449"/>
    </location>
</feature>
<dbReference type="GO" id="GO:0016020">
    <property type="term" value="C:membrane"/>
    <property type="evidence" value="ECO:0007669"/>
    <property type="project" value="UniProtKB-SubCell"/>
</dbReference>
<comment type="caution">
    <text evidence="11">The sequence shown here is derived from an EMBL/GenBank/DDBJ whole genome shotgun (WGS) entry which is preliminary data.</text>
</comment>
<feature type="domain" description="Haemolysin-type calcium binding-related" evidence="10">
    <location>
        <begin position="1571"/>
        <end position="1612"/>
    </location>
</feature>
<dbReference type="InterPro" id="IPR050557">
    <property type="entry name" value="RTX_toxin/Mannuronan_C5-epim"/>
</dbReference>
<dbReference type="GO" id="GO:0090729">
    <property type="term" value="F:toxin activity"/>
    <property type="evidence" value="ECO:0007669"/>
    <property type="project" value="UniProtKB-KW"/>
</dbReference>
<feature type="domain" description="Haemolysin-type calcium binding-related" evidence="10">
    <location>
        <begin position="2413"/>
        <end position="2442"/>
    </location>
</feature>
<proteinExistence type="predicted"/>
<feature type="domain" description="Haemolysin-type calcium binding-related" evidence="10">
    <location>
        <begin position="2231"/>
        <end position="2274"/>
    </location>
</feature>
<reference evidence="11 12" key="1">
    <citation type="submission" date="2019-07" db="EMBL/GenBank/DDBJ databases">
        <title>Active sludge and wastewater microbial communities from Klosterneuburg, Austria.</title>
        <authorList>
            <person name="Wagner M."/>
        </authorList>
    </citation>
    <scope>NUCLEOTIDE SEQUENCE [LARGE SCALE GENOMIC DNA]</scope>
    <source>
        <strain evidence="11 12">Nm2</strain>
    </source>
</reference>
<evidence type="ECO:0000259" key="10">
    <source>
        <dbReference type="Pfam" id="PF06594"/>
    </source>
</evidence>
<feature type="domain" description="Haemolysin-type calcium binding-related" evidence="10">
    <location>
        <begin position="1736"/>
        <end position="1779"/>
    </location>
</feature>
<evidence type="ECO:0000313" key="11">
    <source>
        <dbReference type="EMBL" id="TYP88149.1"/>
    </source>
</evidence>
<evidence type="ECO:0000256" key="3">
    <source>
        <dbReference type="ARBA" id="ARBA00022525"/>
    </source>
</evidence>
<protein>
    <submittedName>
        <fullName evidence="11">Ca2+-binding RTX toxin-like protein</fullName>
    </submittedName>
</protein>
<dbReference type="InterPro" id="IPR010566">
    <property type="entry name" value="Haemolys_ca-bd"/>
</dbReference>
<keyword evidence="3" id="KW-0964">Secreted</keyword>
<evidence type="ECO:0000256" key="6">
    <source>
        <dbReference type="ARBA" id="ARBA00022837"/>
    </source>
</evidence>
<accession>A0A5D3YBQ6</accession>
<feature type="domain" description="Haemolysin-type calcium binding-related" evidence="10">
    <location>
        <begin position="1901"/>
        <end position="1942"/>
    </location>
</feature>
<dbReference type="PANTHER" id="PTHR38340">
    <property type="entry name" value="S-LAYER PROTEIN"/>
    <property type="match status" value="1"/>
</dbReference>
<keyword evidence="7" id="KW-0843">Virulence</keyword>
<dbReference type="InterPro" id="IPR011049">
    <property type="entry name" value="Serralysin-like_metalloprot_C"/>
</dbReference>
<evidence type="ECO:0000256" key="2">
    <source>
        <dbReference type="ARBA" id="ARBA00004613"/>
    </source>
</evidence>
<dbReference type="Pfam" id="PF06594">
    <property type="entry name" value="HCBP_related"/>
    <property type="match status" value="9"/>
</dbReference>
<keyword evidence="4" id="KW-0800">Toxin</keyword>
<feature type="domain" description="Haemolysin-type calcium binding-related" evidence="10">
    <location>
        <begin position="1040"/>
        <end position="1083"/>
    </location>
</feature>
<dbReference type="EMBL" id="VNHT01000022">
    <property type="protein sequence ID" value="TYP88149.1"/>
    <property type="molecule type" value="Genomic_DNA"/>
</dbReference>
<dbReference type="Proteomes" id="UP000324176">
    <property type="component" value="Unassembled WGS sequence"/>
</dbReference>
<dbReference type="InterPro" id="IPR003995">
    <property type="entry name" value="RTX_toxin_determinant-A"/>
</dbReference>
<keyword evidence="6" id="KW-0106">Calcium</keyword>
<dbReference type="PANTHER" id="PTHR38340:SF1">
    <property type="entry name" value="S-LAYER PROTEIN"/>
    <property type="match status" value="1"/>
</dbReference>
<evidence type="ECO:0000256" key="4">
    <source>
        <dbReference type="ARBA" id="ARBA00022656"/>
    </source>
</evidence>
<comment type="subcellular location">
    <subcellularLocation>
        <location evidence="1">Membrane</location>
    </subcellularLocation>
    <subcellularLocation>
        <location evidence="2">Secreted</location>
    </subcellularLocation>
</comment>
<evidence type="ECO:0000256" key="5">
    <source>
        <dbReference type="ARBA" id="ARBA00022737"/>
    </source>
</evidence>
<keyword evidence="8" id="KW-0472">Membrane</keyword>
<gene>
    <name evidence="11" type="ORF">BCL69_10223</name>
</gene>